<feature type="region of interest" description="Disordered" evidence="8">
    <location>
        <begin position="215"/>
        <end position="254"/>
    </location>
</feature>
<evidence type="ECO:0000259" key="9">
    <source>
        <dbReference type="PROSITE" id="PS50011"/>
    </source>
</evidence>
<dbReference type="InterPro" id="IPR017441">
    <property type="entry name" value="Protein_kinase_ATP_BS"/>
</dbReference>
<evidence type="ECO:0000313" key="10">
    <source>
        <dbReference type="EMBL" id="MDT0268559.1"/>
    </source>
</evidence>
<dbReference type="Gene3D" id="1.10.510.10">
    <property type="entry name" value="Transferase(Phosphotransferase) domain 1"/>
    <property type="match status" value="1"/>
</dbReference>
<evidence type="ECO:0000256" key="3">
    <source>
        <dbReference type="ARBA" id="ARBA00022679"/>
    </source>
</evidence>
<evidence type="ECO:0000256" key="4">
    <source>
        <dbReference type="ARBA" id="ARBA00022741"/>
    </source>
</evidence>
<gene>
    <name evidence="10" type="ORF">RM844_19925</name>
</gene>
<dbReference type="Gene3D" id="3.30.200.20">
    <property type="entry name" value="Phosphorylase Kinase, domain 1"/>
    <property type="match status" value="1"/>
</dbReference>
<dbReference type="CDD" id="cd14014">
    <property type="entry name" value="STKc_PknB_like"/>
    <property type="match status" value="1"/>
</dbReference>
<feature type="region of interest" description="Disordered" evidence="8">
    <location>
        <begin position="309"/>
        <end position="355"/>
    </location>
</feature>
<reference evidence="11" key="1">
    <citation type="submission" date="2023-07" db="EMBL/GenBank/DDBJ databases">
        <title>30 novel species of actinomycetes from the DSMZ collection.</title>
        <authorList>
            <person name="Nouioui I."/>
        </authorList>
    </citation>
    <scope>NUCLEOTIDE SEQUENCE [LARGE SCALE GENOMIC DNA]</scope>
    <source>
        <strain evidence="11">DSM 44915</strain>
    </source>
</reference>
<keyword evidence="6 7" id="KW-0067">ATP-binding</keyword>
<evidence type="ECO:0000256" key="5">
    <source>
        <dbReference type="ARBA" id="ARBA00022777"/>
    </source>
</evidence>
<dbReference type="PROSITE" id="PS00107">
    <property type="entry name" value="PROTEIN_KINASE_ATP"/>
    <property type="match status" value="1"/>
</dbReference>
<dbReference type="RefSeq" id="WP_311668643.1">
    <property type="nucleotide sequence ID" value="NZ_JAVREO010000011.1"/>
</dbReference>
<sequence>MRPGDEFAGRYVLQRVIGGGRSGEVWLAHDPLVGEDVALKPGRDAGSGATDRPPGEPRALAKFRDHPHVVTLLDVVSLPPDAGRDGAGSGAGSGPAYWFVMEYLPGGGLDRQPPLPPARAARIGAQLADALGALHTAGIVHCDLKPANIGLSRRGAAKLLDFGAAYRFRGTETVTVNGPFSFTPDYAAPELARGAIPQPASDVFGLAATLHALVTGRPPRGDAGAGDQDDETGSGTSGGSGDGTGSGSGDGTDEQDAELLRYWQAEQGLVELATEELGPLRPVLAAMLRRDPRQRPDAAEAGRLLATVADAAPTGEAAGTAEEADRAAEPAAAAEPGTAAEPTEGPPAGPRWRHRPRRRWPLAAGAAGIAGLIAGVLLFPSDGDDAQADRESPAGAAASLIGDPHTADLCAPLEAADLETLGRHKIDVDFGNFDLCEANVEPAGGSRIDVSVQLRPGARPEAASLTRTLGEIGVVEERPEDDECAQTLVPPGTGVDDPVLVVRANLERGTVTGGSLALCSVADQVALSTAEILNAGPLPRRAVPLPDSSLVWADACALLDAEALAAVPGLAEDEPEVGVERWECEWASEEHGLEAEVVFHRDQPRDASHGTPTRLHGYEAVVAAEPEQERCTVFVEYRRYGGVNAETYAEMVRLHVRGAEPMDTLCAMATGLADAASAELPPADGH</sequence>
<organism evidence="10 11">
    <name type="scientific">Streptomyces chisholmiae</name>
    <dbReference type="NCBI Taxonomy" id="3075540"/>
    <lineage>
        <taxon>Bacteria</taxon>
        <taxon>Bacillati</taxon>
        <taxon>Actinomycetota</taxon>
        <taxon>Actinomycetes</taxon>
        <taxon>Kitasatosporales</taxon>
        <taxon>Streptomycetaceae</taxon>
        <taxon>Streptomyces</taxon>
    </lineage>
</organism>
<feature type="binding site" evidence="7">
    <location>
        <position position="40"/>
    </location>
    <ligand>
        <name>ATP</name>
        <dbReference type="ChEBI" id="CHEBI:30616"/>
    </ligand>
</feature>
<feature type="compositionally biased region" description="Gly residues" evidence="8">
    <location>
        <begin position="235"/>
        <end position="250"/>
    </location>
</feature>
<name>A0ABU2JUA7_9ACTN</name>
<dbReference type="EMBL" id="JAVREO010000011">
    <property type="protein sequence ID" value="MDT0268559.1"/>
    <property type="molecule type" value="Genomic_DNA"/>
</dbReference>
<evidence type="ECO:0000256" key="8">
    <source>
        <dbReference type="SAM" id="MobiDB-lite"/>
    </source>
</evidence>
<keyword evidence="2" id="KW-0723">Serine/threonine-protein kinase</keyword>
<protein>
    <recommendedName>
        <fullName evidence="1">non-specific serine/threonine protein kinase</fullName>
        <ecNumber evidence="1">2.7.11.1</ecNumber>
    </recommendedName>
</protein>
<feature type="region of interest" description="Disordered" evidence="8">
    <location>
        <begin position="39"/>
        <end position="58"/>
    </location>
</feature>
<dbReference type="InterPro" id="IPR000719">
    <property type="entry name" value="Prot_kinase_dom"/>
</dbReference>
<dbReference type="SMART" id="SM00220">
    <property type="entry name" value="S_TKc"/>
    <property type="match status" value="1"/>
</dbReference>
<evidence type="ECO:0000256" key="1">
    <source>
        <dbReference type="ARBA" id="ARBA00012513"/>
    </source>
</evidence>
<keyword evidence="4 7" id="KW-0547">Nucleotide-binding</keyword>
<evidence type="ECO:0000256" key="6">
    <source>
        <dbReference type="ARBA" id="ARBA00022840"/>
    </source>
</evidence>
<dbReference type="SUPFAM" id="SSF56112">
    <property type="entry name" value="Protein kinase-like (PK-like)"/>
    <property type="match status" value="1"/>
</dbReference>
<accession>A0ABU2JUA7</accession>
<evidence type="ECO:0000256" key="2">
    <source>
        <dbReference type="ARBA" id="ARBA00022527"/>
    </source>
</evidence>
<dbReference type="Proteomes" id="UP001183410">
    <property type="component" value="Unassembled WGS sequence"/>
</dbReference>
<dbReference type="PROSITE" id="PS50011">
    <property type="entry name" value="PROTEIN_KINASE_DOM"/>
    <property type="match status" value="1"/>
</dbReference>
<dbReference type="PANTHER" id="PTHR43289:SF6">
    <property type="entry name" value="SERINE_THREONINE-PROTEIN KINASE NEKL-3"/>
    <property type="match status" value="1"/>
</dbReference>
<dbReference type="Pfam" id="PF00069">
    <property type="entry name" value="Pkinase"/>
    <property type="match status" value="1"/>
</dbReference>
<feature type="domain" description="Protein kinase" evidence="9">
    <location>
        <begin position="11"/>
        <end position="308"/>
    </location>
</feature>
<feature type="compositionally biased region" description="Low complexity" evidence="8">
    <location>
        <begin position="309"/>
        <end position="321"/>
    </location>
</feature>
<keyword evidence="11" id="KW-1185">Reference proteome</keyword>
<dbReference type="PANTHER" id="PTHR43289">
    <property type="entry name" value="MITOGEN-ACTIVATED PROTEIN KINASE KINASE KINASE 20-RELATED"/>
    <property type="match status" value="1"/>
</dbReference>
<comment type="caution">
    <text evidence="10">The sequence shown here is derived from an EMBL/GenBank/DDBJ whole genome shotgun (WGS) entry which is preliminary data.</text>
</comment>
<keyword evidence="3 10" id="KW-0808">Transferase</keyword>
<dbReference type="GO" id="GO:0004674">
    <property type="term" value="F:protein serine/threonine kinase activity"/>
    <property type="evidence" value="ECO:0007669"/>
    <property type="project" value="UniProtKB-EC"/>
</dbReference>
<evidence type="ECO:0000256" key="7">
    <source>
        <dbReference type="PROSITE-ProRule" id="PRU10141"/>
    </source>
</evidence>
<evidence type="ECO:0000313" key="11">
    <source>
        <dbReference type="Proteomes" id="UP001183410"/>
    </source>
</evidence>
<dbReference type="InterPro" id="IPR011009">
    <property type="entry name" value="Kinase-like_dom_sf"/>
</dbReference>
<proteinExistence type="predicted"/>
<dbReference type="EC" id="2.7.11.1" evidence="1"/>
<feature type="compositionally biased region" description="Low complexity" evidence="8">
    <location>
        <begin position="329"/>
        <end position="343"/>
    </location>
</feature>
<keyword evidence="5 10" id="KW-0418">Kinase</keyword>